<keyword evidence="3" id="KW-0808">Transferase</keyword>
<dbReference type="PANTHER" id="PTHR45947:SF3">
    <property type="entry name" value="SULFOQUINOVOSYL TRANSFERASE SQD2"/>
    <property type="match status" value="1"/>
</dbReference>
<dbReference type="Gene3D" id="3.40.50.2000">
    <property type="entry name" value="Glycogen Phosphorylase B"/>
    <property type="match status" value="2"/>
</dbReference>
<dbReference type="EC" id="2.4.-.-" evidence="3"/>
<protein>
    <submittedName>
        <fullName evidence="3">Glycosyltransferase</fullName>
        <ecNumber evidence="3">2.4.-.-</ecNumber>
    </submittedName>
</protein>
<dbReference type="InterPro" id="IPR050194">
    <property type="entry name" value="Glycosyltransferase_grp1"/>
</dbReference>
<keyword evidence="4" id="KW-1185">Reference proteome</keyword>
<accession>A0ABZ2Z6Q7</accession>
<organism evidence="3 4">
    <name type="scientific">Chitinophaga caseinilytica</name>
    <dbReference type="NCBI Taxonomy" id="2267521"/>
    <lineage>
        <taxon>Bacteria</taxon>
        <taxon>Pseudomonadati</taxon>
        <taxon>Bacteroidota</taxon>
        <taxon>Chitinophagia</taxon>
        <taxon>Chitinophagales</taxon>
        <taxon>Chitinophagaceae</taxon>
        <taxon>Chitinophaga</taxon>
    </lineage>
</organism>
<dbReference type="Pfam" id="PF13439">
    <property type="entry name" value="Glyco_transf_4"/>
    <property type="match status" value="1"/>
</dbReference>
<evidence type="ECO:0000313" key="4">
    <source>
        <dbReference type="Proteomes" id="UP001449657"/>
    </source>
</evidence>
<dbReference type="Pfam" id="PF00534">
    <property type="entry name" value="Glycos_transf_1"/>
    <property type="match status" value="1"/>
</dbReference>
<dbReference type="GO" id="GO:0016757">
    <property type="term" value="F:glycosyltransferase activity"/>
    <property type="evidence" value="ECO:0007669"/>
    <property type="project" value="UniProtKB-KW"/>
</dbReference>
<evidence type="ECO:0000259" key="2">
    <source>
        <dbReference type="Pfam" id="PF13439"/>
    </source>
</evidence>
<sequence>MENRQIKVIRILNRSSIGGPVLNALYLTKYMAPDFETKLICGPNREDEESADFLFNQHEVRYESITDLKREVNLWGDVSSFWRLVKVIKAYKPDIVHTHAAKAGALGRLAAFYCRVPVVVHTFHGHVFHSYFGKWKTQAYIWIERFLARLSTRIIAISDIQRSELSETFNICKPERITVVPNGIDLDKFQAGMEERRTEWRAKYGLKPEEIAVGIVGRLAPVKDHIFFTRIIAAMKSRGGVKNVRFFIIGDGECKEEIMAALDAAGISYSYSPASPDNKEVIFTSWEKNMVNAYAGMDIAVLTSLNEGTPMTLIEAHAAGLPVVSTNVGGVANVVLDNKSGYLVKHGDVDDFAEKLRRLTGDAELRRQFSTEGKRYVLSIYSYQRLVRDMKSLYADLVNK</sequence>
<dbReference type="InterPro" id="IPR001296">
    <property type="entry name" value="Glyco_trans_1"/>
</dbReference>
<dbReference type="PANTHER" id="PTHR45947">
    <property type="entry name" value="SULFOQUINOVOSYL TRANSFERASE SQD2"/>
    <property type="match status" value="1"/>
</dbReference>
<proteinExistence type="predicted"/>
<evidence type="ECO:0000313" key="3">
    <source>
        <dbReference type="EMBL" id="WZN47893.1"/>
    </source>
</evidence>
<keyword evidence="3" id="KW-0328">Glycosyltransferase</keyword>
<name>A0ABZ2Z6Q7_9BACT</name>
<feature type="domain" description="Glycosyl transferase family 1" evidence="1">
    <location>
        <begin position="197"/>
        <end position="375"/>
    </location>
</feature>
<dbReference type="Proteomes" id="UP001449657">
    <property type="component" value="Chromosome"/>
</dbReference>
<dbReference type="EMBL" id="CP150096">
    <property type="protein sequence ID" value="WZN47893.1"/>
    <property type="molecule type" value="Genomic_DNA"/>
</dbReference>
<dbReference type="RefSeq" id="WP_341842503.1">
    <property type="nucleotide sequence ID" value="NZ_CP149792.1"/>
</dbReference>
<reference evidence="3 4" key="1">
    <citation type="submission" date="2024-03" db="EMBL/GenBank/DDBJ databases">
        <title>Chitinophaga caseinilytica sp. nov., a casein hydrolysing bacterium isolated from forest soil.</title>
        <authorList>
            <person name="Lee D.S."/>
            <person name="Han D.M."/>
            <person name="Baek J.H."/>
            <person name="Choi D.G."/>
            <person name="Jeon J.H."/>
            <person name="Jeon C.O."/>
        </authorList>
    </citation>
    <scope>NUCLEOTIDE SEQUENCE [LARGE SCALE GENOMIC DNA]</scope>
    <source>
        <strain evidence="3 4">KACC 19118</strain>
    </source>
</reference>
<dbReference type="SUPFAM" id="SSF53756">
    <property type="entry name" value="UDP-Glycosyltransferase/glycogen phosphorylase"/>
    <property type="match status" value="1"/>
</dbReference>
<evidence type="ECO:0000259" key="1">
    <source>
        <dbReference type="Pfam" id="PF00534"/>
    </source>
</evidence>
<dbReference type="InterPro" id="IPR028098">
    <property type="entry name" value="Glyco_trans_4-like_N"/>
</dbReference>
<feature type="domain" description="Glycosyltransferase subfamily 4-like N-terminal" evidence="2">
    <location>
        <begin position="18"/>
        <end position="188"/>
    </location>
</feature>
<gene>
    <name evidence="3" type="ORF">WJU22_06850</name>
</gene>